<dbReference type="GO" id="GO:0015074">
    <property type="term" value="P:DNA integration"/>
    <property type="evidence" value="ECO:0007669"/>
    <property type="project" value="InterPro"/>
</dbReference>
<evidence type="ECO:0008006" key="9">
    <source>
        <dbReference type="Google" id="ProtNLM"/>
    </source>
</evidence>
<dbReference type="EMBL" id="CP018082">
    <property type="protein sequence ID" value="APE38549.1"/>
    <property type="molecule type" value="Genomic_DNA"/>
</dbReference>
<dbReference type="AlphaFoldDB" id="A0A1J0W2N3"/>
<dbReference type="KEGG" id="nsl:BOX37_20445"/>
<keyword evidence="1 3" id="KW-0238">DNA-binding</keyword>
<dbReference type="InterPro" id="IPR010998">
    <property type="entry name" value="Integrase_recombinase_N"/>
</dbReference>
<dbReference type="OrthoDB" id="4326943at2"/>
<feature type="domain" description="Tyr recombinase" evidence="5">
    <location>
        <begin position="190"/>
        <end position="386"/>
    </location>
</feature>
<dbReference type="CDD" id="cd01189">
    <property type="entry name" value="INT_ICEBs1_C_like"/>
    <property type="match status" value="1"/>
</dbReference>
<dbReference type="InterPro" id="IPR044068">
    <property type="entry name" value="CB"/>
</dbReference>
<dbReference type="GO" id="GO:0003677">
    <property type="term" value="F:DNA binding"/>
    <property type="evidence" value="ECO:0007669"/>
    <property type="project" value="UniProtKB-UniRule"/>
</dbReference>
<keyword evidence="8" id="KW-1185">Reference proteome</keyword>
<evidence type="ECO:0000259" key="6">
    <source>
        <dbReference type="PROSITE" id="PS51900"/>
    </source>
</evidence>
<proteinExistence type="predicted"/>
<accession>A0A1J0W2N3</accession>
<dbReference type="GO" id="GO:0006310">
    <property type="term" value="P:DNA recombination"/>
    <property type="evidence" value="ECO:0007669"/>
    <property type="project" value="UniProtKB-KW"/>
</dbReference>
<evidence type="ECO:0000256" key="2">
    <source>
        <dbReference type="ARBA" id="ARBA00023172"/>
    </source>
</evidence>
<dbReference type="Proteomes" id="UP000183810">
    <property type="component" value="Chromosome"/>
</dbReference>
<evidence type="ECO:0000256" key="3">
    <source>
        <dbReference type="PROSITE-ProRule" id="PRU01248"/>
    </source>
</evidence>
<dbReference type="InterPro" id="IPR050090">
    <property type="entry name" value="Tyrosine_recombinase_XerCD"/>
</dbReference>
<dbReference type="InterPro" id="IPR011010">
    <property type="entry name" value="DNA_brk_join_enz"/>
</dbReference>
<evidence type="ECO:0000256" key="1">
    <source>
        <dbReference type="ARBA" id="ARBA00023125"/>
    </source>
</evidence>
<dbReference type="PANTHER" id="PTHR30349:SF91">
    <property type="entry name" value="INTA PROTEIN"/>
    <property type="match status" value="1"/>
</dbReference>
<evidence type="ECO:0000256" key="4">
    <source>
        <dbReference type="SAM" id="MobiDB-lite"/>
    </source>
</evidence>
<evidence type="ECO:0000313" key="8">
    <source>
        <dbReference type="Proteomes" id="UP000183810"/>
    </source>
</evidence>
<evidence type="ECO:0000259" key="5">
    <source>
        <dbReference type="PROSITE" id="PS51898"/>
    </source>
</evidence>
<dbReference type="PROSITE" id="PS51900">
    <property type="entry name" value="CB"/>
    <property type="match status" value="1"/>
</dbReference>
<dbReference type="PANTHER" id="PTHR30349">
    <property type="entry name" value="PHAGE INTEGRASE-RELATED"/>
    <property type="match status" value="1"/>
</dbReference>
<dbReference type="PROSITE" id="PS51898">
    <property type="entry name" value="TYR_RECOMBINASE"/>
    <property type="match status" value="1"/>
</dbReference>
<dbReference type="RefSeq" id="WP_071931715.1">
    <property type="nucleotide sequence ID" value="NZ_CP018082.1"/>
</dbReference>
<name>A0A1J0W2N3_9NOCA</name>
<gene>
    <name evidence="7" type="ORF">BOX37_20445</name>
</gene>
<organism evidence="7 8">
    <name type="scientific">Nocardia mangyaensis</name>
    <dbReference type="NCBI Taxonomy" id="2213200"/>
    <lineage>
        <taxon>Bacteria</taxon>
        <taxon>Bacillati</taxon>
        <taxon>Actinomycetota</taxon>
        <taxon>Actinomycetes</taxon>
        <taxon>Mycobacteriales</taxon>
        <taxon>Nocardiaceae</taxon>
        <taxon>Nocardia</taxon>
    </lineage>
</organism>
<reference evidence="7" key="1">
    <citation type="submission" date="2016-11" db="EMBL/GenBank/DDBJ databases">
        <authorList>
            <person name="Jaros S."/>
            <person name="Januszkiewicz K."/>
            <person name="Wedrychowicz H."/>
        </authorList>
    </citation>
    <scope>NUCLEOTIDE SEQUENCE [LARGE SCALE GENOMIC DNA]</scope>
    <source>
        <strain evidence="7">Y48</strain>
    </source>
</reference>
<dbReference type="InterPro" id="IPR002104">
    <property type="entry name" value="Integrase_catalytic"/>
</dbReference>
<dbReference type="Pfam" id="PF00589">
    <property type="entry name" value="Phage_integrase"/>
    <property type="match status" value="1"/>
</dbReference>
<feature type="region of interest" description="Disordered" evidence="4">
    <location>
        <begin position="1"/>
        <end position="47"/>
    </location>
</feature>
<sequence length="393" mass="43796">MLSRDEAGAGPKRRRSEPIDTRTAKNGTKTYTFQLDTGTKPDGSRNRERFTYSTKTEARKEFRRISSEVEAGTYVGRTNITVEQACENWLKSRRSPRRNTVSQDRAALKYVTKHLGGMKLQALRQEHIDDWVTLLLESGKANGGPLAVSTVKRSLGTLKQVTEDATRRGLLPRDPAAYVEAPRQQDRKITADDVWTREQVGVFSAKAKTQRLYAPLLLSCYGLRREEVCGLRWCDIDLTAATVSIAETMVRTCDGEIVIDGPKTERSGRTLPLPADVVSALRELKTRQMRERLALGVSWVEASHVCSDESGESLRPEAHTDLFQIVRKAAGLPYITLRNLRHTSVSVMLHAGVPPTTVAAWHGHDVRMTTNVYNRVYDEGLTTAAAVMFGNAV</sequence>
<protein>
    <recommendedName>
        <fullName evidence="9">Site-specific integrase</fullName>
    </recommendedName>
</protein>
<evidence type="ECO:0000313" key="7">
    <source>
        <dbReference type="EMBL" id="APE38549.1"/>
    </source>
</evidence>
<dbReference type="SUPFAM" id="SSF56349">
    <property type="entry name" value="DNA breaking-rejoining enzymes"/>
    <property type="match status" value="1"/>
</dbReference>
<feature type="domain" description="Core-binding (CB)" evidence="6">
    <location>
        <begin position="80"/>
        <end position="166"/>
    </location>
</feature>
<dbReference type="InterPro" id="IPR013762">
    <property type="entry name" value="Integrase-like_cat_sf"/>
</dbReference>
<keyword evidence="2" id="KW-0233">DNA recombination</keyword>
<feature type="compositionally biased region" description="Polar residues" evidence="4">
    <location>
        <begin position="24"/>
        <end position="37"/>
    </location>
</feature>
<dbReference type="Gene3D" id="1.10.443.10">
    <property type="entry name" value="Intergrase catalytic core"/>
    <property type="match status" value="1"/>
</dbReference>
<dbReference type="Gene3D" id="1.10.150.130">
    <property type="match status" value="1"/>
</dbReference>